<sequence>MEHFGVLAHGLSIVFECLLLALLVELFYLLCWRRRISSSVIDEAVDVNESTGYAKKIFHLFCSKKPFSSSSSPTDRSRPLAANGNVGMNEHDNQGEDPELGSSNDLLLKSELDEESLEAELLRLHSLAGPPRFLSTIREETTEDMESDDGKTTRKGSRTRSLSGLLVGVETHVSPLKSGPKSNSDDTDFSFSFNIQVKSSSSPPPKFKFLKDAEEKLLRRLVEETEKRRNSGYGSLLKIGVVETKEMAWDQKTVLSPCTFPSSSSQVLPLAYSPVANFRPL</sequence>
<comment type="caution">
    <text evidence="3">The sequence shown here is derived from an EMBL/GenBank/DDBJ whole genome shotgun (WGS) entry which is preliminary data.</text>
</comment>
<evidence type="ECO:0000313" key="3">
    <source>
        <dbReference type="EMBL" id="KAK4753511.1"/>
    </source>
</evidence>
<reference evidence="3 4" key="1">
    <citation type="journal article" date="2023" name="Hortic Res">
        <title>Pangenome of water caltrop reveals structural variations and asymmetric subgenome divergence after allopolyploidization.</title>
        <authorList>
            <person name="Zhang X."/>
            <person name="Chen Y."/>
            <person name="Wang L."/>
            <person name="Yuan Y."/>
            <person name="Fang M."/>
            <person name="Shi L."/>
            <person name="Lu R."/>
            <person name="Comes H.P."/>
            <person name="Ma Y."/>
            <person name="Chen Y."/>
            <person name="Huang G."/>
            <person name="Zhou Y."/>
            <person name="Zheng Z."/>
            <person name="Qiu Y."/>
        </authorList>
    </citation>
    <scope>NUCLEOTIDE SEQUENCE [LARGE SCALE GENOMIC DNA]</scope>
    <source>
        <tissue evidence="3">Roots</tissue>
    </source>
</reference>
<evidence type="ECO:0000313" key="4">
    <source>
        <dbReference type="Proteomes" id="UP001345219"/>
    </source>
</evidence>
<evidence type="ECO:0000256" key="1">
    <source>
        <dbReference type="SAM" id="MobiDB-lite"/>
    </source>
</evidence>
<dbReference type="Proteomes" id="UP001345219">
    <property type="component" value="Chromosome 2"/>
</dbReference>
<dbReference type="InterPro" id="IPR045884">
    <property type="entry name" value="At5g59350-like"/>
</dbReference>
<feature type="region of interest" description="Disordered" evidence="1">
    <location>
        <begin position="138"/>
        <end position="160"/>
    </location>
</feature>
<dbReference type="PANTHER" id="PTHR34054:SF2">
    <property type="entry name" value="EXPRESSED PROTEIN"/>
    <property type="match status" value="1"/>
</dbReference>
<feature type="transmembrane region" description="Helical" evidence="2">
    <location>
        <begin position="6"/>
        <end position="30"/>
    </location>
</feature>
<keyword evidence="2" id="KW-0812">Transmembrane</keyword>
<gene>
    <name evidence="3" type="ORF">SAY87_001615</name>
</gene>
<name>A0AAN7PTD0_9MYRT</name>
<feature type="region of interest" description="Disordered" evidence="1">
    <location>
        <begin position="66"/>
        <end position="103"/>
    </location>
</feature>
<proteinExistence type="predicted"/>
<protein>
    <submittedName>
        <fullName evidence="3">Uncharacterized protein</fullName>
    </submittedName>
</protein>
<keyword evidence="4" id="KW-1185">Reference proteome</keyword>
<dbReference type="AlphaFoldDB" id="A0AAN7PTD0"/>
<dbReference type="EMBL" id="JAXIOK010000015">
    <property type="protein sequence ID" value="KAK4753511.1"/>
    <property type="molecule type" value="Genomic_DNA"/>
</dbReference>
<keyword evidence="2" id="KW-0472">Membrane</keyword>
<evidence type="ECO:0000256" key="2">
    <source>
        <dbReference type="SAM" id="Phobius"/>
    </source>
</evidence>
<organism evidence="3 4">
    <name type="scientific">Trapa incisa</name>
    <dbReference type="NCBI Taxonomy" id="236973"/>
    <lineage>
        <taxon>Eukaryota</taxon>
        <taxon>Viridiplantae</taxon>
        <taxon>Streptophyta</taxon>
        <taxon>Embryophyta</taxon>
        <taxon>Tracheophyta</taxon>
        <taxon>Spermatophyta</taxon>
        <taxon>Magnoliopsida</taxon>
        <taxon>eudicotyledons</taxon>
        <taxon>Gunneridae</taxon>
        <taxon>Pentapetalae</taxon>
        <taxon>rosids</taxon>
        <taxon>malvids</taxon>
        <taxon>Myrtales</taxon>
        <taxon>Lythraceae</taxon>
        <taxon>Trapa</taxon>
    </lineage>
</organism>
<accession>A0AAN7PTD0</accession>
<dbReference type="PANTHER" id="PTHR34054">
    <property type="entry name" value="EXPRESSED PROTEIN"/>
    <property type="match status" value="1"/>
</dbReference>
<keyword evidence="2" id="KW-1133">Transmembrane helix</keyword>